<reference evidence="2" key="1">
    <citation type="submission" date="2016-10" db="EMBL/GenBank/DDBJ databases">
        <authorList>
            <person name="Varghese N."/>
            <person name="Submissions S."/>
        </authorList>
    </citation>
    <scope>NUCLEOTIDE SEQUENCE [LARGE SCALE GENOMIC DNA]</scope>
    <source>
        <strain evidence="2">DSM 23317</strain>
    </source>
</reference>
<dbReference type="OrthoDB" id="2678286at2"/>
<dbReference type="Proteomes" id="UP000199527">
    <property type="component" value="Unassembled WGS sequence"/>
</dbReference>
<gene>
    <name evidence="1" type="ORF">SAMN04488540_108133</name>
</gene>
<evidence type="ECO:0000313" key="1">
    <source>
        <dbReference type="EMBL" id="SDJ46885.1"/>
    </source>
</evidence>
<organism evidence="1 2">
    <name type="scientific">Ferrimonas sediminum</name>
    <dbReference type="NCBI Taxonomy" id="718193"/>
    <lineage>
        <taxon>Bacteria</taxon>
        <taxon>Pseudomonadati</taxon>
        <taxon>Pseudomonadota</taxon>
        <taxon>Gammaproteobacteria</taxon>
        <taxon>Alteromonadales</taxon>
        <taxon>Ferrimonadaceae</taxon>
        <taxon>Ferrimonas</taxon>
    </lineage>
</organism>
<name>A0A1G8U1B0_9GAMM</name>
<dbReference type="RefSeq" id="WP_090365367.1">
    <property type="nucleotide sequence ID" value="NZ_FNEM01000008.1"/>
</dbReference>
<accession>A0A1G8U1B0</accession>
<dbReference type="EMBL" id="FNEM01000008">
    <property type="protein sequence ID" value="SDJ46885.1"/>
    <property type="molecule type" value="Genomic_DNA"/>
</dbReference>
<sequence length="168" mass="18559">MEFWGWNLQLTENQTINIAFDTIEVYSLSVWASNGGSRSLFAAFRPMHLAAAQLPRLYYKNVDGISKAITDITPTLTNSDIQASIDGEPISLIDFHWSYEQTGQCSAGKESPFPAEELCSMPMVIAQFRKPILAPGKHLLRVRIQDHLSGVIGEGITHFSSNSIGLGF</sequence>
<proteinExistence type="predicted"/>
<protein>
    <submittedName>
        <fullName evidence="1">Uncharacterized protein</fullName>
    </submittedName>
</protein>
<keyword evidence="2" id="KW-1185">Reference proteome</keyword>
<evidence type="ECO:0000313" key="2">
    <source>
        <dbReference type="Proteomes" id="UP000199527"/>
    </source>
</evidence>
<dbReference type="AlphaFoldDB" id="A0A1G8U1B0"/>